<proteinExistence type="predicted"/>
<evidence type="ECO:0000313" key="3">
    <source>
        <dbReference type="Proteomes" id="UP000032430"/>
    </source>
</evidence>
<organism evidence="2 3">
    <name type="scientific">Legionella fallonii LLAP-10</name>
    <dbReference type="NCBI Taxonomy" id="1212491"/>
    <lineage>
        <taxon>Bacteria</taxon>
        <taxon>Pseudomonadati</taxon>
        <taxon>Pseudomonadota</taxon>
        <taxon>Gammaproteobacteria</taxon>
        <taxon>Legionellales</taxon>
        <taxon>Legionellaceae</taxon>
        <taxon>Legionella</taxon>
    </lineage>
</organism>
<accession>A0A098G972</accession>
<reference evidence="3" key="1">
    <citation type="submission" date="2014-09" db="EMBL/GenBank/DDBJ databases">
        <authorList>
            <person name="Gomez-Valero L."/>
        </authorList>
    </citation>
    <scope>NUCLEOTIDE SEQUENCE [LARGE SCALE GENOMIC DNA]</scope>
    <source>
        <strain evidence="3">ATCC700992</strain>
    </source>
</reference>
<dbReference type="RefSeq" id="WP_045097220.1">
    <property type="nucleotide sequence ID" value="NZ_LN614827.1"/>
</dbReference>
<dbReference type="EMBL" id="LN614827">
    <property type="protein sequence ID" value="CEG59018.1"/>
    <property type="molecule type" value="Genomic_DNA"/>
</dbReference>
<dbReference type="GO" id="GO:1990281">
    <property type="term" value="C:efflux pump complex"/>
    <property type="evidence" value="ECO:0007669"/>
    <property type="project" value="TreeGrafter"/>
</dbReference>
<dbReference type="Proteomes" id="UP000032430">
    <property type="component" value="Chromosome I"/>
</dbReference>
<dbReference type="Gene3D" id="1.10.287.470">
    <property type="entry name" value="Helix hairpin bin"/>
    <property type="match status" value="1"/>
</dbReference>
<dbReference type="Gene3D" id="2.40.30.170">
    <property type="match status" value="1"/>
</dbReference>
<protein>
    <submittedName>
        <fullName evidence="2">Putative Lipoprotein</fullName>
    </submittedName>
</protein>
<dbReference type="AlphaFoldDB" id="A0A098G972"/>
<dbReference type="InterPro" id="IPR058627">
    <property type="entry name" value="MdtA-like_C"/>
</dbReference>
<dbReference type="Gene3D" id="2.40.50.100">
    <property type="match status" value="1"/>
</dbReference>
<feature type="domain" description="Multidrug resistance protein MdtA-like C-terminal permuted SH3" evidence="1">
    <location>
        <begin position="327"/>
        <end position="382"/>
    </location>
</feature>
<dbReference type="GO" id="GO:0015562">
    <property type="term" value="F:efflux transmembrane transporter activity"/>
    <property type="evidence" value="ECO:0007669"/>
    <property type="project" value="TreeGrafter"/>
</dbReference>
<dbReference type="HOGENOM" id="CLU_725212_0_0_6"/>
<keyword evidence="3" id="KW-1185">Reference proteome</keyword>
<dbReference type="PROSITE" id="PS51257">
    <property type="entry name" value="PROKAR_LIPOPROTEIN"/>
    <property type="match status" value="1"/>
</dbReference>
<dbReference type="Pfam" id="PF25967">
    <property type="entry name" value="RND-MFP_C"/>
    <property type="match status" value="1"/>
</dbReference>
<dbReference type="PANTHER" id="PTHR30469:SF15">
    <property type="entry name" value="HLYD FAMILY OF SECRETION PROTEINS"/>
    <property type="match status" value="1"/>
</dbReference>
<gene>
    <name evidence="2" type="ORF">LFA_3693</name>
</gene>
<name>A0A098G972_9GAMM</name>
<dbReference type="OrthoDB" id="5648883at2"/>
<sequence>MNKYCKSTIGAILALILVSCGGHEKPTTTQATVKQTYEVKPQLLHKTLHFTGTIQPLHESTLTSPMEAVVESMNFHYGQMVKKGDVVLTLNSNELQKQYNDTLTDYLKAKDNYTIAKAKFSGTQDLWNAGLLSKNNYLSEKSGIDTARVTLMQATHKLTEMLEKIDENNSQKLSALSLSDFEKLRKVLTSNHNVIRLKAPGNGVMLYPPKTGEDKATRITVGSSVKSGQVLALVGDLSGISVEIDVPEIDIDKIHPGMKATISGVAFGKHQLKGTLVAVNAQASNSSNGGLPSFTAVVEVGSLTPEQQPWIKVGMSAAIEVNAESNNQLLVPIAAVRRERGNSVVTLQLANGTLERRIITTGTAQANSVVVESGLKAGDVVVYE</sequence>
<dbReference type="PANTHER" id="PTHR30469">
    <property type="entry name" value="MULTIDRUG RESISTANCE PROTEIN MDTA"/>
    <property type="match status" value="1"/>
</dbReference>
<dbReference type="SUPFAM" id="SSF111369">
    <property type="entry name" value="HlyD-like secretion proteins"/>
    <property type="match status" value="1"/>
</dbReference>
<dbReference type="Gene3D" id="2.40.420.20">
    <property type="match status" value="1"/>
</dbReference>
<evidence type="ECO:0000259" key="1">
    <source>
        <dbReference type="Pfam" id="PF25967"/>
    </source>
</evidence>
<evidence type="ECO:0000313" key="2">
    <source>
        <dbReference type="EMBL" id="CEG59018.1"/>
    </source>
</evidence>
<dbReference type="KEGG" id="lfa:LFA_3693"/>
<keyword evidence="2" id="KW-0449">Lipoprotein</keyword>
<dbReference type="STRING" id="1212491.LFA_3693"/>